<reference evidence="2 3" key="1">
    <citation type="submission" date="2021-01" db="EMBL/GenBank/DDBJ databases">
        <title>Whole genome shotgun sequence of Actinoplanes durhamensis NBRC 14914.</title>
        <authorList>
            <person name="Komaki H."/>
            <person name="Tamura T."/>
        </authorList>
    </citation>
    <scope>NUCLEOTIDE SEQUENCE [LARGE SCALE GENOMIC DNA]</scope>
    <source>
        <strain evidence="2 3">NBRC 14914</strain>
    </source>
</reference>
<evidence type="ECO:0000259" key="1">
    <source>
        <dbReference type="PROSITE" id="PS51186"/>
    </source>
</evidence>
<organism evidence="2 3">
    <name type="scientific">Paractinoplanes durhamensis</name>
    <dbReference type="NCBI Taxonomy" id="113563"/>
    <lineage>
        <taxon>Bacteria</taxon>
        <taxon>Bacillati</taxon>
        <taxon>Actinomycetota</taxon>
        <taxon>Actinomycetes</taxon>
        <taxon>Micromonosporales</taxon>
        <taxon>Micromonosporaceae</taxon>
        <taxon>Paractinoplanes</taxon>
    </lineage>
</organism>
<dbReference type="Gene3D" id="3.40.630.30">
    <property type="match status" value="1"/>
</dbReference>
<protein>
    <submittedName>
        <fullName evidence="2">N-acetyltransferase</fullName>
    </submittedName>
</protein>
<comment type="caution">
    <text evidence="2">The sequence shown here is derived from an EMBL/GenBank/DDBJ whole genome shotgun (WGS) entry which is preliminary data.</text>
</comment>
<keyword evidence="3" id="KW-1185">Reference proteome</keyword>
<dbReference type="PROSITE" id="PS51186">
    <property type="entry name" value="GNAT"/>
    <property type="match status" value="1"/>
</dbReference>
<sequence>MTLTTERLLLRQWRAADREPFAEMNADPVVMRHFPSRLTRAQSDAMADQKEAAVAEQGWGLWAVEIKDTGDFAGFIGLQAVPAYLSFAPAIEIGWRLGARFHGVGYATEGARDVRAYAFEVLGLPGLVSMTSALNTNSRRVMEKLGMTHDPAEDFDYPTDPPDWSGRRHVLYRLAA</sequence>
<dbReference type="InterPro" id="IPR000182">
    <property type="entry name" value="GNAT_dom"/>
</dbReference>
<evidence type="ECO:0000313" key="3">
    <source>
        <dbReference type="Proteomes" id="UP000637628"/>
    </source>
</evidence>
<dbReference type="RefSeq" id="WP_239133046.1">
    <property type="nucleotide sequence ID" value="NZ_BAAATX010000020.1"/>
</dbReference>
<dbReference type="SUPFAM" id="SSF55729">
    <property type="entry name" value="Acyl-CoA N-acyltransferases (Nat)"/>
    <property type="match status" value="1"/>
</dbReference>
<dbReference type="PANTHER" id="PTHR43792">
    <property type="entry name" value="GNAT FAMILY, PUTATIVE (AFU_ORTHOLOGUE AFUA_3G00765)-RELATED-RELATED"/>
    <property type="match status" value="1"/>
</dbReference>
<name>A0ABQ3Z9R8_9ACTN</name>
<dbReference type="Proteomes" id="UP000637628">
    <property type="component" value="Unassembled WGS sequence"/>
</dbReference>
<dbReference type="Pfam" id="PF13302">
    <property type="entry name" value="Acetyltransf_3"/>
    <property type="match status" value="1"/>
</dbReference>
<gene>
    <name evidence="2" type="ORF">Adu01nite_79090</name>
</gene>
<accession>A0ABQ3Z9R8</accession>
<proteinExistence type="predicted"/>
<dbReference type="InterPro" id="IPR051531">
    <property type="entry name" value="N-acetyltransferase"/>
</dbReference>
<dbReference type="EMBL" id="BOML01000064">
    <property type="protein sequence ID" value="GIE06559.1"/>
    <property type="molecule type" value="Genomic_DNA"/>
</dbReference>
<dbReference type="InterPro" id="IPR016181">
    <property type="entry name" value="Acyl_CoA_acyltransferase"/>
</dbReference>
<evidence type="ECO:0000313" key="2">
    <source>
        <dbReference type="EMBL" id="GIE06559.1"/>
    </source>
</evidence>
<feature type="domain" description="N-acetyltransferase" evidence="1">
    <location>
        <begin position="8"/>
        <end position="176"/>
    </location>
</feature>
<dbReference type="PANTHER" id="PTHR43792:SF1">
    <property type="entry name" value="N-ACETYLTRANSFERASE DOMAIN-CONTAINING PROTEIN"/>
    <property type="match status" value="1"/>
</dbReference>